<evidence type="ECO:0000256" key="8">
    <source>
        <dbReference type="PIRSR" id="PIRSR600823-2"/>
    </source>
</evidence>
<feature type="domain" description="Plant heme peroxidase family profile" evidence="10">
    <location>
        <begin position="1"/>
        <end position="222"/>
    </location>
</feature>
<feature type="binding site" description="axial binding residue" evidence="9">
    <location>
        <position position="119"/>
    </location>
    <ligand>
        <name>heme b</name>
        <dbReference type="ChEBI" id="CHEBI:60344"/>
    </ligand>
    <ligandPart>
        <name>Fe</name>
        <dbReference type="ChEBI" id="CHEBI:18248"/>
    </ligandPart>
</feature>
<sequence length="222" mass="24046">MYSTDKQLTKRKSKPGIARASGEDFVAGCDASILIESDDGDAERDAPTYWLSLRGMFLYWLAGMPSFAVELGRRDGLVSSKDRVAGKIPSPRFTITELLSSFAERNLTLADLVTLSGAHSLGSANCDKVTCRLRGVHGDHNFDDTPFQFDNLYYRKLVSGQGLLPSDQALVADPEAKALVFKFAAASDEFHAAFAASMRLLGRVGVKTGAQGEVRRVCSSSN</sequence>
<name>A0A9Q0J794_9ROSI</name>
<keyword evidence="3" id="KW-0575">Peroxidase</keyword>
<keyword evidence="9" id="KW-0106">Calcium</keyword>
<keyword evidence="7 9" id="KW-0408">Iron</keyword>
<dbReference type="GO" id="GO:0020037">
    <property type="term" value="F:heme binding"/>
    <property type="evidence" value="ECO:0007669"/>
    <property type="project" value="InterPro"/>
</dbReference>
<dbReference type="Pfam" id="PF00141">
    <property type="entry name" value="peroxidase"/>
    <property type="match status" value="1"/>
</dbReference>
<dbReference type="Gene3D" id="1.10.420.10">
    <property type="entry name" value="Peroxidase, domain 2"/>
    <property type="match status" value="2"/>
</dbReference>
<comment type="cofactor">
    <cofactor evidence="9">
        <name>heme b</name>
        <dbReference type="ChEBI" id="CHEBI:60344"/>
    </cofactor>
    <text evidence="9">Binds 1 heme b (iron(II)-protoporphyrin IX) group per subunit.</text>
</comment>
<dbReference type="PROSITE" id="PS00435">
    <property type="entry name" value="PEROXIDASE_1"/>
    <property type="match status" value="1"/>
</dbReference>
<feature type="binding site" evidence="9">
    <location>
        <position position="145"/>
    </location>
    <ligand>
        <name>Ca(2+)</name>
        <dbReference type="ChEBI" id="CHEBI:29108"/>
        <label>2</label>
    </ligand>
</feature>
<keyword evidence="4" id="KW-0349">Heme</keyword>
<evidence type="ECO:0000256" key="3">
    <source>
        <dbReference type="ARBA" id="ARBA00022559"/>
    </source>
</evidence>
<dbReference type="PRINTS" id="PR00458">
    <property type="entry name" value="PEROXIDASE"/>
</dbReference>
<comment type="catalytic activity">
    <reaction evidence="1">
        <text>2 a phenolic donor + H2O2 = 2 a phenolic radical donor + 2 H2O</text>
        <dbReference type="Rhea" id="RHEA:56136"/>
        <dbReference type="ChEBI" id="CHEBI:15377"/>
        <dbReference type="ChEBI" id="CHEBI:16240"/>
        <dbReference type="ChEBI" id="CHEBI:139520"/>
        <dbReference type="ChEBI" id="CHEBI:139521"/>
        <dbReference type="EC" id="1.11.1.7"/>
    </reaction>
</comment>
<proteinExistence type="inferred from homology"/>
<dbReference type="OrthoDB" id="2113341at2759"/>
<evidence type="ECO:0000259" key="10">
    <source>
        <dbReference type="PROSITE" id="PS50873"/>
    </source>
</evidence>
<dbReference type="InterPro" id="IPR002016">
    <property type="entry name" value="Haem_peroxidase"/>
</dbReference>
<dbReference type="GO" id="GO:0140825">
    <property type="term" value="F:lactoperoxidase activity"/>
    <property type="evidence" value="ECO:0007669"/>
    <property type="project" value="UniProtKB-EC"/>
</dbReference>
<dbReference type="InterPro" id="IPR019793">
    <property type="entry name" value="Peroxidases_heam-ligand_BS"/>
</dbReference>
<accession>A0A9Q0J794</accession>
<evidence type="ECO:0000313" key="11">
    <source>
        <dbReference type="EMBL" id="KAJ4830220.1"/>
    </source>
</evidence>
<keyword evidence="5 9" id="KW-0479">Metal-binding</keyword>
<evidence type="ECO:0000256" key="9">
    <source>
        <dbReference type="PIRSR" id="PIRSR600823-3"/>
    </source>
</evidence>
<dbReference type="PROSITE" id="PS50873">
    <property type="entry name" value="PEROXIDASE_4"/>
    <property type="match status" value="1"/>
</dbReference>
<organism evidence="11 12">
    <name type="scientific">Turnera subulata</name>
    <dbReference type="NCBI Taxonomy" id="218843"/>
    <lineage>
        <taxon>Eukaryota</taxon>
        <taxon>Viridiplantae</taxon>
        <taxon>Streptophyta</taxon>
        <taxon>Embryophyta</taxon>
        <taxon>Tracheophyta</taxon>
        <taxon>Spermatophyta</taxon>
        <taxon>Magnoliopsida</taxon>
        <taxon>eudicotyledons</taxon>
        <taxon>Gunneridae</taxon>
        <taxon>Pentapetalae</taxon>
        <taxon>rosids</taxon>
        <taxon>fabids</taxon>
        <taxon>Malpighiales</taxon>
        <taxon>Passifloraceae</taxon>
        <taxon>Turnera</taxon>
    </lineage>
</organism>
<keyword evidence="12" id="KW-1185">Reference proteome</keyword>
<dbReference type="PRINTS" id="PR00459">
    <property type="entry name" value="ASPEROXIDASE"/>
</dbReference>
<dbReference type="InterPro" id="IPR002207">
    <property type="entry name" value="Peroxidase_I"/>
</dbReference>
<feature type="binding site" evidence="9">
    <location>
        <position position="150"/>
    </location>
    <ligand>
        <name>Ca(2+)</name>
        <dbReference type="ChEBI" id="CHEBI:29108"/>
        <label>2</label>
    </ligand>
</feature>
<evidence type="ECO:0000256" key="6">
    <source>
        <dbReference type="ARBA" id="ARBA00023002"/>
    </source>
</evidence>
<keyword evidence="6" id="KW-0560">Oxidoreductase</keyword>
<gene>
    <name evidence="11" type="ORF">Tsubulata_035755</name>
</gene>
<dbReference type="PANTHER" id="PTHR31517">
    <property type="match status" value="1"/>
</dbReference>
<evidence type="ECO:0000256" key="2">
    <source>
        <dbReference type="ARBA" id="ARBA00006873"/>
    </source>
</evidence>
<protein>
    <recommendedName>
        <fullName evidence="10">Plant heme peroxidase family profile domain-containing protein</fullName>
    </recommendedName>
</protein>
<dbReference type="InterPro" id="IPR000823">
    <property type="entry name" value="Peroxidase_pln"/>
</dbReference>
<evidence type="ECO:0000256" key="4">
    <source>
        <dbReference type="ARBA" id="ARBA00022617"/>
    </source>
</evidence>
<comment type="similarity">
    <text evidence="2">Belongs to the peroxidase family. Ascorbate peroxidase subfamily.</text>
</comment>
<comment type="caution">
    <text evidence="11">The sequence shown here is derived from an EMBL/GenBank/DDBJ whole genome shotgun (WGS) entry which is preliminary data.</text>
</comment>
<reference evidence="11" key="2">
    <citation type="journal article" date="2023" name="Plants (Basel)">
        <title>Annotation of the Turnera subulata (Passifloraceae) Draft Genome Reveals the S-Locus Evolved after the Divergence of Turneroideae from Passifloroideae in a Stepwise Manner.</title>
        <authorList>
            <person name="Henning P.M."/>
            <person name="Roalson E.H."/>
            <person name="Mir W."/>
            <person name="McCubbin A.G."/>
            <person name="Shore J.S."/>
        </authorList>
    </citation>
    <scope>NUCLEOTIDE SEQUENCE</scope>
    <source>
        <strain evidence="11">F60SS</strain>
    </source>
</reference>
<dbReference type="GO" id="GO:0006979">
    <property type="term" value="P:response to oxidative stress"/>
    <property type="evidence" value="ECO:0007669"/>
    <property type="project" value="InterPro"/>
</dbReference>
<evidence type="ECO:0000256" key="7">
    <source>
        <dbReference type="ARBA" id="ARBA00023004"/>
    </source>
</evidence>
<dbReference type="AlphaFoldDB" id="A0A9Q0J794"/>
<dbReference type="SUPFAM" id="SSF48113">
    <property type="entry name" value="Heme-dependent peroxidases"/>
    <property type="match status" value="1"/>
</dbReference>
<dbReference type="EMBL" id="JAKUCV010005697">
    <property type="protein sequence ID" value="KAJ4830220.1"/>
    <property type="molecule type" value="Genomic_DNA"/>
</dbReference>
<evidence type="ECO:0000256" key="5">
    <source>
        <dbReference type="ARBA" id="ARBA00022723"/>
    </source>
</evidence>
<dbReference type="Proteomes" id="UP001141552">
    <property type="component" value="Unassembled WGS sequence"/>
</dbReference>
<feature type="binding site" evidence="9">
    <location>
        <position position="143"/>
    </location>
    <ligand>
        <name>Ca(2+)</name>
        <dbReference type="ChEBI" id="CHEBI:29108"/>
        <label>2</label>
    </ligand>
</feature>
<evidence type="ECO:0000256" key="1">
    <source>
        <dbReference type="ARBA" id="ARBA00000189"/>
    </source>
</evidence>
<feature type="binding site" evidence="8">
    <location>
        <position position="89"/>
    </location>
    <ligand>
        <name>substrate</name>
    </ligand>
</feature>
<reference evidence="11" key="1">
    <citation type="submission" date="2022-02" db="EMBL/GenBank/DDBJ databases">
        <authorList>
            <person name="Henning P.M."/>
            <person name="McCubbin A.G."/>
            <person name="Shore J.S."/>
        </authorList>
    </citation>
    <scope>NUCLEOTIDE SEQUENCE</scope>
    <source>
        <strain evidence="11">F60SS</strain>
        <tissue evidence="11">Leaves</tissue>
    </source>
</reference>
<dbReference type="PANTHER" id="PTHR31517:SF51">
    <property type="entry name" value="PEROXIDASE 55"/>
    <property type="match status" value="1"/>
</dbReference>
<comment type="cofactor">
    <cofactor evidence="9">
        <name>Ca(2+)</name>
        <dbReference type="ChEBI" id="CHEBI:29108"/>
    </cofactor>
    <text evidence="9">Binds 2 calcium ions per subunit.</text>
</comment>
<dbReference type="GO" id="GO:0046872">
    <property type="term" value="F:metal ion binding"/>
    <property type="evidence" value="ECO:0007669"/>
    <property type="project" value="UniProtKB-KW"/>
</dbReference>
<evidence type="ECO:0000313" key="12">
    <source>
        <dbReference type="Proteomes" id="UP001141552"/>
    </source>
</evidence>
<dbReference type="InterPro" id="IPR010255">
    <property type="entry name" value="Haem_peroxidase_sf"/>
</dbReference>